<evidence type="ECO:0000313" key="2">
    <source>
        <dbReference type="Proteomes" id="UP000765509"/>
    </source>
</evidence>
<protein>
    <submittedName>
        <fullName evidence="1">Uncharacterized protein</fullName>
    </submittedName>
</protein>
<gene>
    <name evidence="1" type="ORF">O181_001005</name>
</gene>
<dbReference type="AlphaFoldDB" id="A0A9Q3GBE5"/>
<reference evidence="1" key="1">
    <citation type="submission" date="2021-03" db="EMBL/GenBank/DDBJ databases">
        <title>Draft genome sequence of rust myrtle Austropuccinia psidii MF-1, a brazilian biotype.</title>
        <authorList>
            <person name="Quecine M.C."/>
            <person name="Pachon D.M.R."/>
            <person name="Bonatelli M.L."/>
            <person name="Correr F.H."/>
            <person name="Franceschini L.M."/>
            <person name="Leite T.F."/>
            <person name="Margarido G.R.A."/>
            <person name="Almeida C.A."/>
            <person name="Ferrarezi J.A."/>
            <person name="Labate C.A."/>
        </authorList>
    </citation>
    <scope>NUCLEOTIDE SEQUENCE</scope>
    <source>
        <strain evidence="1">MF-1</strain>
    </source>
</reference>
<accession>A0A9Q3GBE5</accession>
<keyword evidence="2" id="KW-1185">Reference proteome</keyword>
<sequence length="113" mass="12904">MITPNYLITPPKPMAVDRPAINGEKNNRKRNIKFALMQPDPLTQMSAFYPQHLTPGLSSSLCGYPIGRYMMVAWSLLSLNSTRGRRRIEFLTVENHYPSMDDSCAIHFFARSL</sequence>
<proteinExistence type="predicted"/>
<dbReference type="Proteomes" id="UP000765509">
    <property type="component" value="Unassembled WGS sequence"/>
</dbReference>
<dbReference type="EMBL" id="AVOT02000138">
    <property type="protein sequence ID" value="MBW0461290.1"/>
    <property type="molecule type" value="Genomic_DNA"/>
</dbReference>
<name>A0A9Q3GBE5_9BASI</name>
<evidence type="ECO:0000313" key="1">
    <source>
        <dbReference type="EMBL" id="MBW0461290.1"/>
    </source>
</evidence>
<comment type="caution">
    <text evidence="1">The sequence shown here is derived from an EMBL/GenBank/DDBJ whole genome shotgun (WGS) entry which is preliminary data.</text>
</comment>
<organism evidence="1 2">
    <name type="scientific">Austropuccinia psidii MF-1</name>
    <dbReference type="NCBI Taxonomy" id="1389203"/>
    <lineage>
        <taxon>Eukaryota</taxon>
        <taxon>Fungi</taxon>
        <taxon>Dikarya</taxon>
        <taxon>Basidiomycota</taxon>
        <taxon>Pucciniomycotina</taxon>
        <taxon>Pucciniomycetes</taxon>
        <taxon>Pucciniales</taxon>
        <taxon>Sphaerophragmiaceae</taxon>
        <taxon>Austropuccinia</taxon>
    </lineage>
</organism>